<feature type="transmembrane region" description="Helical" evidence="1">
    <location>
        <begin position="159"/>
        <end position="182"/>
    </location>
</feature>
<organism evidence="3 4">
    <name type="scientific">Shimia marina</name>
    <dbReference type="NCBI Taxonomy" id="321267"/>
    <lineage>
        <taxon>Bacteria</taxon>
        <taxon>Pseudomonadati</taxon>
        <taxon>Pseudomonadota</taxon>
        <taxon>Alphaproteobacteria</taxon>
        <taxon>Rhodobacterales</taxon>
        <taxon>Roseobacteraceae</taxon>
    </lineage>
</organism>
<dbReference type="RefSeq" id="WP_058241114.1">
    <property type="nucleotide sequence ID" value="NZ_CYPW01000032.1"/>
</dbReference>
<evidence type="ECO:0000259" key="2">
    <source>
        <dbReference type="Pfam" id="PF09835"/>
    </source>
</evidence>
<gene>
    <name evidence="3" type="ORF">SHM7688_03422</name>
</gene>
<keyword evidence="1" id="KW-1133">Transmembrane helix</keyword>
<dbReference type="STRING" id="321267.SHM7688_03422"/>
<evidence type="ECO:0000313" key="3">
    <source>
        <dbReference type="EMBL" id="CUH53953.1"/>
    </source>
</evidence>
<dbReference type="InterPro" id="IPR018639">
    <property type="entry name" value="DUF2062"/>
</dbReference>
<sequence length="218" mass="24580">MVFKRRDRRPFLRILGEFFYPRGGWGRAARYVQHRLRRLPGSPETIGRGIWAGVFTTFTPFYTMHFVVAALLSRILGGNLLAALLATFFGNPLTYLPIGIVSLKTGHFLLGTEFEEGDTQSLGGKFANAGADLWHNFWTLFTDDVADWHGLRVFYDEVFFPYMVGGILPGIIAATVMYYISVPLIRAYQKRRSAKFAARIAKARAMAEEQAAHVHADN</sequence>
<evidence type="ECO:0000256" key="1">
    <source>
        <dbReference type="SAM" id="Phobius"/>
    </source>
</evidence>
<name>A0A0P1FF55_9RHOB</name>
<dbReference type="OrthoDB" id="7360463at2"/>
<dbReference type="PANTHER" id="PTHR40547:SF1">
    <property type="entry name" value="SLL0298 PROTEIN"/>
    <property type="match status" value="1"/>
</dbReference>
<proteinExistence type="predicted"/>
<keyword evidence="4" id="KW-1185">Reference proteome</keyword>
<dbReference type="AlphaFoldDB" id="A0A0P1FF55"/>
<dbReference type="Pfam" id="PF09835">
    <property type="entry name" value="DUF2062"/>
    <property type="match status" value="1"/>
</dbReference>
<feature type="domain" description="DUF2062" evidence="2">
    <location>
        <begin position="27"/>
        <end position="192"/>
    </location>
</feature>
<dbReference type="Proteomes" id="UP000054823">
    <property type="component" value="Unassembled WGS sequence"/>
</dbReference>
<dbReference type="PANTHER" id="PTHR40547">
    <property type="entry name" value="SLL0298 PROTEIN"/>
    <property type="match status" value="1"/>
</dbReference>
<keyword evidence="1" id="KW-0812">Transmembrane</keyword>
<keyword evidence="1" id="KW-0472">Membrane</keyword>
<protein>
    <recommendedName>
        <fullName evidence="2">DUF2062 domain-containing protein</fullName>
    </recommendedName>
</protein>
<accession>A0A0P1FF55</accession>
<evidence type="ECO:0000313" key="4">
    <source>
        <dbReference type="Proteomes" id="UP000054823"/>
    </source>
</evidence>
<dbReference type="EMBL" id="CYPW01000032">
    <property type="protein sequence ID" value="CUH53953.1"/>
    <property type="molecule type" value="Genomic_DNA"/>
</dbReference>
<reference evidence="3 4" key="1">
    <citation type="submission" date="2015-09" db="EMBL/GenBank/DDBJ databases">
        <authorList>
            <consortium name="Swine Surveillance"/>
        </authorList>
    </citation>
    <scope>NUCLEOTIDE SEQUENCE [LARGE SCALE GENOMIC DNA]</scope>
    <source>
        <strain evidence="3 4">CECT 7688</strain>
    </source>
</reference>